<dbReference type="EMBL" id="JBEDNQ010000001">
    <property type="protein sequence ID" value="MEQ3549353.1"/>
    <property type="molecule type" value="Genomic_DNA"/>
</dbReference>
<name>A0ABV1K4I5_9PSEU</name>
<feature type="compositionally biased region" description="Low complexity" evidence="2">
    <location>
        <begin position="362"/>
        <end position="384"/>
    </location>
</feature>
<dbReference type="PANTHER" id="PTHR13847">
    <property type="entry name" value="SARCOSINE DEHYDROGENASE-RELATED"/>
    <property type="match status" value="1"/>
</dbReference>
<keyword evidence="3" id="KW-0732">Signal</keyword>
<dbReference type="RefSeq" id="WP_349296432.1">
    <property type="nucleotide sequence ID" value="NZ_JBEDNQ010000001.1"/>
</dbReference>
<dbReference type="Gene3D" id="3.50.50.60">
    <property type="entry name" value="FAD/NAD(P)-binding domain"/>
    <property type="match status" value="1"/>
</dbReference>
<dbReference type="InterPro" id="IPR006076">
    <property type="entry name" value="FAD-dep_OxRdtase"/>
</dbReference>
<gene>
    <name evidence="5" type="ORF">WIS52_02615</name>
</gene>
<evidence type="ECO:0000256" key="1">
    <source>
        <dbReference type="ARBA" id="ARBA00023002"/>
    </source>
</evidence>
<feature type="signal peptide" evidence="3">
    <location>
        <begin position="1"/>
        <end position="21"/>
    </location>
</feature>
<evidence type="ECO:0000256" key="3">
    <source>
        <dbReference type="SAM" id="SignalP"/>
    </source>
</evidence>
<protein>
    <submittedName>
        <fullName evidence="5">FAD-binding oxidoreductase</fullName>
        <ecNumber evidence="5">1.-.-.-</ecNumber>
    </submittedName>
</protein>
<feature type="chain" id="PRO_5046514060" evidence="3">
    <location>
        <begin position="22"/>
        <end position="384"/>
    </location>
</feature>
<keyword evidence="6" id="KW-1185">Reference proteome</keyword>
<feature type="region of interest" description="Disordered" evidence="2">
    <location>
        <begin position="350"/>
        <end position="384"/>
    </location>
</feature>
<evidence type="ECO:0000313" key="5">
    <source>
        <dbReference type="EMBL" id="MEQ3549353.1"/>
    </source>
</evidence>
<feature type="domain" description="FAD dependent oxidoreductase" evidence="4">
    <location>
        <begin position="7"/>
        <end position="346"/>
    </location>
</feature>
<dbReference type="SUPFAM" id="SSF51905">
    <property type="entry name" value="FAD/NAD(P)-binding domain"/>
    <property type="match status" value="1"/>
</dbReference>
<comment type="caution">
    <text evidence="5">The sequence shown here is derived from an EMBL/GenBank/DDBJ whole genome shotgun (WGS) entry which is preliminary data.</text>
</comment>
<dbReference type="Pfam" id="PF01266">
    <property type="entry name" value="DAO"/>
    <property type="match status" value="1"/>
</dbReference>
<proteinExistence type="predicted"/>
<evidence type="ECO:0000256" key="2">
    <source>
        <dbReference type="SAM" id="MobiDB-lite"/>
    </source>
</evidence>
<dbReference type="EC" id="1.-.-.-" evidence="5"/>
<evidence type="ECO:0000259" key="4">
    <source>
        <dbReference type="Pfam" id="PF01266"/>
    </source>
</evidence>
<dbReference type="InterPro" id="IPR036188">
    <property type="entry name" value="FAD/NAD-bd_sf"/>
</dbReference>
<reference evidence="5 6" key="1">
    <citation type="submission" date="2024-03" db="EMBL/GenBank/DDBJ databases">
        <title>Draft genome sequence of Pseudonocardia nematodicida JCM 31783.</title>
        <authorList>
            <person name="Butdee W."/>
            <person name="Duangmal K."/>
        </authorList>
    </citation>
    <scope>NUCLEOTIDE SEQUENCE [LARGE SCALE GENOMIC DNA]</scope>
    <source>
        <strain evidence="5 6">JCM 31783</strain>
    </source>
</reference>
<dbReference type="PANTHER" id="PTHR13847:SF289">
    <property type="entry name" value="GLYCINE OXIDASE"/>
    <property type="match status" value="1"/>
</dbReference>
<dbReference type="Proteomes" id="UP001494902">
    <property type="component" value="Unassembled WGS sequence"/>
</dbReference>
<keyword evidence="1 5" id="KW-0560">Oxidoreductase</keyword>
<sequence>MTTRPQHVVIVGGRMVGSALAASLAARGVDVTVIDTADPAGDATSASYGWINSHKKHPESYHALNSAGLEHFHSVLSGVPGAFRATGHIEAAGTDEHVRTLTERSERLARLGYGVDEHEPADLPALVPGLAAPARLVRGFPREGIAFPDRLVAHFTATAVAAGARIFDARVTRVHAAGVVLDDGSAVTADAVAMCAGIATGELAATAGHDVPTVAPATGNVVMGYMATTAPTPAAVERIVTTDLLNVRPEADGGMRLQALDLDVDCDPDRAPFDVPARVSAAFADRLASVIPAAAGTPLRVRVGRRVIPGDGFPAVGPVDDDARIWTVVTHSGVTLGPWLAERTAEEMLGAPRDPRLDGYSPRRFAGRAGAPVAPAAPRRAGEQ</sequence>
<dbReference type="Gene3D" id="3.30.9.10">
    <property type="entry name" value="D-Amino Acid Oxidase, subunit A, domain 2"/>
    <property type="match status" value="1"/>
</dbReference>
<accession>A0ABV1K4I5</accession>
<organism evidence="5 6">
    <name type="scientific">Pseudonocardia nematodicida</name>
    <dbReference type="NCBI Taxonomy" id="1206997"/>
    <lineage>
        <taxon>Bacteria</taxon>
        <taxon>Bacillati</taxon>
        <taxon>Actinomycetota</taxon>
        <taxon>Actinomycetes</taxon>
        <taxon>Pseudonocardiales</taxon>
        <taxon>Pseudonocardiaceae</taxon>
        <taxon>Pseudonocardia</taxon>
    </lineage>
</organism>
<dbReference type="GO" id="GO:0016491">
    <property type="term" value="F:oxidoreductase activity"/>
    <property type="evidence" value="ECO:0007669"/>
    <property type="project" value="UniProtKB-KW"/>
</dbReference>
<evidence type="ECO:0000313" key="6">
    <source>
        <dbReference type="Proteomes" id="UP001494902"/>
    </source>
</evidence>